<evidence type="ECO:0000313" key="1">
    <source>
        <dbReference type="EMBL" id="KZT03102.1"/>
    </source>
</evidence>
<dbReference type="InParanoid" id="A0A165CMW9"/>
<dbReference type="GeneID" id="63826698"/>
<dbReference type="AlphaFoldDB" id="A0A165CMW9"/>
<dbReference type="RefSeq" id="XP_040760842.1">
    <property type="nucleotide sequence ID" value="XM_040909669.1"/>
</dbReference>
<dbReference type="EMBL" id="KV427647">
    <property type="protein sequence ID" value="KZT03102.1"/>
    <property type="molecule type" value="Genomic_DNA"/>
</dbReference>
<dbReference type="OrthoDB" id="3252951at2759"/>
<keyword evidence="2" id="KW-1185">Reference proteome</keyword>
<name>A0A165CMW9_9APHY</name>
<evidence type="ECO:0000313" key="2">
    <source>
        <dbReference type="Proteomes" id="UP000076871"/>
    </source>
</evidence>
<reference evidence="1 2" key="1">
    <citation type="journal article" date="2016" name="Mol. Biol. Evol.">
        <title>Comparative Genomics of Early-Diverging Mushroom-Forming Fungi Provides Insights into the Origins of Lignocellulose Decay Capabilities.</title>
        <authorList>
            <person name="Nagy L.G."/>
            <person name="Riley R."/>
            <person name="Tritt A."/>
            <person name="Adam C."/>
            <person name="Daum C."/>
            <person name="Floudas D."/>
            <person name="Sun H."/>
            <person name="Yadav J.S."/>
            <person name="Pangilinan J."/>
            <person name="Larsson K.H."/>
            <person name="Matsuura K."/>
            <person name="Barry K."/>
            <person name="Labutti K."/>
            <person name="Kuo R."/>
            <person name="Ohm R.A."/>
            <person name="Bhattacharya S.S."/>
            <person name="Shirouzu T."/>
            <person name="Yoshinaga Y."/>
            <person name="Martin F.M."/>
            <person name="Grigoriev I.V."/>
            <person name="Hibbett D.S."/>
        </authorList>
    </citation>
    <scope>NUCLEOTIDE SEQUENCE [LARGE SCALE GENOMIC DNA]</scope>
    <source>
        <strain evidence="1 2">93-53</strain>
    </source>
</reference>
<dbReference type="Proteomes" id="UP000076871">
    <property type="component" value="Unassembled WGS sequence"/>
</dbReference>
<organism evidence="1 2">
    <name type="scientific">Laetiporus sulphureus 93-53</name>
    <dbReference type="NCBI Taxonomy" id="1314785"/>
    <lineage>
        <taxon>Eukaryota</taxon>
        <taxon>Fungi</taxon>
        <taxon>Dikarya</taxon>
        <taxon>Basidiomycota</taxon>
        <taxon>Agaricomycotina</taxon>
        <taxon>Agaricomycetes</taxon>
        <taxon>Polyporales</taxon>
        <taxon>Laetiporus</taxon>
    </lineage>
</organism>
<proteinExistence type="predicted"/>
<gene>
    <name evidence="1" type="ORF">LAESUDRAFT_729617</name>
</gene>
<accession>A0A165CMW9</accession>
<sequence>MINAFLRSVDLEAFRTGKVDEDSSVASARAALITYADVAHRWLTAALEADTELSEELRAELAQCLEYFGKNLDIIALYESESEIDDELKKPRWADICDIVVYAFNIAYAPLDRAAGGIQPHLRIFEAQITGGDIPEGTSRKAILVDDEAPGV</sequence>
<protein>
    <submittedName>
        <fullName evidence="1">Uncharacterized protein</fullName>
    </submittedName>
</protein>